<keyword evidence="4 5" id="KW-0472">Membrane</keyword>
<comment type="subcellular location">
    <subcellularLocation>
        <location evidence="1">Membrane</location>
        <topology evidence="1">Multi-pass membrane protein</topology>
    </subcellularLocation>
</comment>
<evidence type="ECO:0000256" key="2">
    <source>
        <dbReference type="ARBA" id="ARBA00022692"/>
    </source>
</evidence>
<keyword evidence="8" id="KW-1185">Reference proteome</keyword>
<protein>
    <submittedName>
        <fullName evidence="7">ABC-2 family transporter</fullName>
    </submittedName>
</protein>
<evidence type="ECO:0000256" key="4">
    <source>
        <dbReference type="ARBA" id="ARBA00023136"/>
    </source>
</evidence>
<name>A0A4Q7M0N2_9MICO</name>
<accession>A0A4Q7M0N2</accession>
<comment type="caution">
    <text evidence="7">The sequence shown here is derived from an EMBL/GenBank/DDBJ whole genome shotgun (WGS) entry which is preliminary data.</text>
</comment>
<evidence type="ECO:0000313" key="8">
    <source>
        <dbReference type="Proteomes" id="UP000293852"/>
    </source>
</evidence>
<feature type="domain" description="ABC-2 type transporter transmembrane" evidence="6">
    <location>
        <begin position="25"/>
        <end position="211"/>
    </location>
</feature>
<feature type="transmembrane region" description="Helical" evidence="5">
    <location>
        <begin position="142"/>
        <end position="162"/>
    </location>
</feature>
<dbReference type="Pfam" id="PF01061">
    <property type="entry name" value="ABC2_membrane"/>
    <property type="match status" value="1"/>
</dbReference>
<organism evidence="7 8">
    <name type="scientific">Xylanimonas ulmi</name>
    <dbReference type="NCBI Taxonomy" id="228973"/>
    <lineage>
        <taxon>Bacteria</taxon>
        <taxon>Bacillati</taxon>
        <taxon>Actinomycetota</taxon>
        <taxon>Actinomycetes</taxon>
        <taxon>Micrococcales</taxon>
        <taxon>Promicromonosporaceae</taxon>
        <taxon>Xylanimonas</taxon>
    </lineage>
</organism>
<evidence type="ECO:0000313" key="7">
    <source>
        <dbReference type="EMBL" id="RZS61316.1"/>
    </source>
</evidence>
<evidence type="ECO:0000259" key="6">
    <source>
        <dbReference type="Pfam" id="PF01061"/>
    </source>
</evidence>
<dbReference type="EMBL" id="SGWX01000001">
    <property type="protein sequence ID" value="RZS61316.1"/>
    <property type="molecule type" value="Genomic_DNA"/>
</dbReference>
<dbReference type="AlphaFoldDB" id="A0A4Q7M0N2"/>
<feature type="transmembrane region" description="Helical" evidence="5">
    <location>
        <begin position="26"/>
        <end position="51"/>
    </location>
</feature>
<reference evidence="7 8" key="1">
    <citation type="submission" date="2019-02" db="EMBL/GenBank/DDBJ databases">
        <title>Sequencing the genomes of 1000 actinobacteria strains.</title>
        <authorList>
            <person name="Klenk H.-P."/>
        </authorList>
    </citation>
    <scope>NUCLEOTIDE SEQUENCE [LARGE SCALE GENOMIC DNA]</scope>
    <source>
        <strain evidence="7 8">DSM 16932</strain>
    </source>
</reference>
<keyword evidence="2 5" id="KW-0812">Transmembrane</keyword>
<dbReference type="InterPro" id="IPR013525">
    <property type="entry name" value="ABC2_TM"/>
</dbReference>
<gene>
    <name evidence="7" type="ORF">EV386_1614</name>
</gene>
<dbReference type="GO" id="GO:0140359">
    <property type="term" value="F:ABC-type transporter activity"/>
    <property type="evidence" value="ECO:0007669"/>
    <property type="project" value="InterPro"/>
</dbReference>
<dbReference type="Proteomes" id="UP000293852">
    <property type="component" value="Unassembled WGS sequence"/>
</dbReference>
<feature type="transmembrane region" description="Helical" evidence="5">
    <location>
        <begin position="220"/>
        <end position="237"/>
    </location>
</feature>
<dbReference type="OrthoDB" id="9786643at2"/>
<keyword evidence="3 5" id="KW-1133">Transmembrane helix</keyword>
<dbReference type="GO" id="GO:0016020">
    <property type="term" value="C:membrane"/>
    <property type="evidence" value="ECO:0007669"/>
    <property type="project" value="UniProtKB-SubCell"/>
</dbReference>
<proteinExistence type="predicted"/>
<feature type="transmembrane region" description="Helical" evidence="5">
    <location>
        <begin position="100"/>
        <end position="122"/>
    </location>
</feature>
<sequence>MRLQTLRVALTIAVASSPRFASWRTALISLVLTPIISTLMIVAVAASVGGAEVAMTAYAGVLVSAFVSVMASVNATLAYERITGIVPASLVPRFGTPASWCARTVAPLASAAIVALLAIGAIDLLDGAHDGGAATRALTALPVALVSGALVGLAVCVISLLVTDPYLVANVLGGILALTAGVVAPLEDYPRWLRPICEWLPMTWTVQAMRTGNAALAREPLAILPWLLLGVLAVATARSRLRDGRDTAFI</sequence>
<feature type="transmembrane region" description="Helical" evidence="5">
    <location>
        <begin position="57"/>
        <end position="79"/>
    </location>
</feature>
<evidence type="ECO:0000256" key="3">
    <source>
        <dbReference type="ARBA" id="ARBA00022989"/>
    </source>
</evidence>
<feature type="transmembrane region" description="Helical" evidence="5">
    <location>
        <begin position="167"/>
        <end position="186"/>
    </location>
</feature>
<evidence type="ECO:0000256" key="1">
    <source>
        <dbReference type="ARBA" id="ARBA00004141"/>
    </source>
</evidence>
<evidence type="ECO:0000256" key="5">
    <source>
        <dbReference type="SAM" id="Phobius"/>
    </source>
</evidence>